<evidence type="ECO:0000313" key="2">
    <source>
        <dbReference type="EMBL" id="KAD4584795.1"/>
    </source>
</evidence>
<dbReference type="EMBL" id="SZYD01000012">
    <property type="protein sequence ID" value="KAD4584795.1"/>
    <property type="molecule type" value="Genomic_DNA"/>
</dbReference>
<comment type="caution">
    <text evidence="2">The sequence shown here is derived from an EMBL/GenBank/DDBJ whole genome shotgun (WGS) entry which is preliminary data.</text>
</comment>
<name>A0A5N6ND05_9ASTR</name>
<gene>
    <name evidence="2" type="ORF">E3N88_22396</name>
</gene>
<dbReference type="AlphaFoldDB" id="A0A5N6ND05"/>
<protein>
    <submittedName>
        <fullName evidence="2">Uncharacterized protein</fullName>
    </submittedName>
</protein>
<dbReference type="PANTHER" id="PTHR34193:SF1">
    <property type="entry name" value="EXPRESSED PROTEIN"/>
    <property type="match status" value="1"/>
</dbReference>
<accession>A0A5N6ND05</accession>
<feature type="compositionally biased region" description="Low complexity" evidence="1">
    <location>
        <begin position="145"/>
        <end position="170"/>
    </location>
</feature>
<evidence type="ECO:0000256" key="1">
    <source>
        <dbReference type="SAM" id="MobiDB-lite"/>
    </source>
</evidence>
<dbReference type="PANTHER" id="PTHR34193">
    <property type="entry name" value="OS11G0199801 PROTEIN"/>
    <property type="match status" value="1"/>
</dbReference>
<reference evidence="2 3" key="1">
    <citation type="submission" date="2019-05" db="EMBL/GenBank/DDBJ databases">
        <title>Mikania micrantha, genome provides insights into the molecular mechanism of rapid growth.</title>
        <authorList>
            <person name="Liu B."/>
        </authorList>
    </citation>
    <scope>NUCLEOTIDE SEQUENCE [LARGE SCALE GENOMIC DNA]</scope>
    <source>
        <strain evidence="2">NLD-2019</strain>
        <tissue evidence="2">Leaf</tissue>
    </source>
</reference>
<sequence>MSPAARAQAIARGQREMMEMVENMPETSYELSLKDIVEQRREFLDHETQSVEEGEARLIVNESQKRRKNSVKSGRIIVKTGSLNHNKGLLINMFFPFSIGSKKKKMNSIRTSSYSSNHGSGGVKSGTGDRRDWWKRFTDSDKSESLGISSSSSAGRSGSSGSSGSSTASSLRNNSHGYRSFSLHVNATILRKFMNTH</sequence>
<organism evidence="2 3">
    <name type="scientific">Mikania micrantha</name>
    <name type="common">bitter vine</name>
    <dbReference type="NCBI Taxonomy" id="192012"/>
    <lineage>
        <taxon>Eukaryota</taxon>
        <taxon>Viridiplantae</taxon>
        <taxon>Streptophyta</taxon>
        <taxon>Embryophyta</taxon>
        <taxon>Tracheophyta</taxon>
        <taxon>Spermatophyta</taxon>
        <taxon>Magnoliopsida</taxon>
        <taxon>eudicotyledons</taxon>
        <taxon>Gunneridae</taxon>
        <taxon>Pentapetalae</taxon>
        <taxon>asterids</taxon>
        <taxon>campanulids</taxon>
        <taxon>Asterales</taxon>
        <taxon>Asteraceae</taxon>
        <taxon>Asteroideae</taxon>
        <taxon>Heliantheae alliance</taxon>
        <taxon>Eupatorieae</taxon>
        <taxon>Mikania</taxon>
    </lineage>
</organism>
<proteinExistence type="predicted"/>
<dbReference type="OrthoDB" id="776574at2759"/>
<keyword evidence="3" id="KW-1185">Reference proteome</keyword>
<feature type="region of interest" description="Disordered" evidence="1">
    <location>
        <begin position="142"/>
        <end position="171"/>
    </location>
</feature>
<evidence type="ECO:0000313" key="3">
    <source>
        <dbReference type="Proteomes" id="UP000326396"/>
    </source>
</evidence>
<dbReference type="Proteomes" id="UP000326396">
    <property type="component" value="Linkage Group LG2"/>
</dbReference>